<dbReference type="OrthoDB" id="9781413at2"/>
<gene>
    <name evidence="1" type="ORF">SAMN02745152_01664</name>
</gene>
<dbReference type="InterPro" id="IPR036412">
    <property type="entry name" value="HAD-like_sf"/>
</dbReference>
<keyword evidence="2" id="KW-1185">Reference proteome</keyword>
<dbReference type="Gene3D" id="3.40.50.1000">
    <property type="entry name" value="HAD superfamily/HAD-like"/>
    <property type="match status" value="1"/>
</dbReference>
<dbReference type="NCBIfam" id="TIGR01484">
    <property type="entry name" value="HAD-SF-IIB"/>
    <property type="match status" value="1"/>
</dbReference>
<reference evidence="1 2" key="1">
    <citation type="submission" date="2017-02" db="EMBL/GenBank/DDBJ databases">
        <authorList>
            <person name="Peterson S.W."/>
        </authorList>
    </citation>
    <scope>NUCLEOTIDE SEQUENCE [LARGE SCALE GENOMIC DNA]</scope>
    <source>
        <strain evidence="1 2">ATCC BAA-909</strain>
    </source>
</reference>
<proteinExistence type="predicted"/>
<protein>
    <recommendedName>
        <fullName evidence="3">Cof subfamily of IIB subfamily of haloacid dehalogenase superfamily/HAD-superfamily hydrolase, subfamily IIB</fullName>
    </recommendedName>
</protein>
<dbReference type="GO" id="GO:0016791">
    <property type="term" value="F:phosphatase activity"/>
    <property type="evidence" value="ECO:0007669"/>
    <property type="project" value="TreeGrafter"/>
</dbReference>
<dbReference type="EMBL" id="FUXC01000010">
    <property type="protein sequence ID" value="SJZ93622.1"/>
    <property type="molecule type" value="Genomic_DNA"/>
</dbReference>
<dbReference type="InterPro" id="IPR023214">
    <property type="entry name" value="HAD_sf"/>
</dbReference>
<organism evidence="1 2">
    <name type="scientific">Treponema berlinense</name>
    <dbReference type="NCBI Taxonomy" id="225004"/>
    <lineage>
        <taxon>Bacteria</taxon>
        <taxon>Pseudomonadati</taxon>
        <taxon>Spirochaetota</taxon>
        <taxon>Spirochaetia</taxon>
        <taxon>Spirochaetales</taxon>
        <taxon>Treponemataceae</taxon>
        <taxon>Treponema</taxon>
    </lineage>
</organism>
<dbReference type="InterPro" id="IPR000150">
    <property type="entry name" value="Cof"/>
</dbReference>
<dbReference type="GO" id="GO:0005829">
    <property type="term" value="C:cytosol"/>
    <property type="evidence" value="ECO:0007669"/>
    <property type="project" value="TreeGrafter"/>
</dbReference>
<dbReference type="PANTHER" id="PTHR10000:SF8">
    <property type="entry name" value="HAD SUPERFAMILY HYDROLASE-LIKE, TYPE 3"/>
    <property type="match status" value="1"/>
</dbReference>
<dbReference type="GO" id="GO:0000287">
    <property type="term" value="F:magnesium ion binding"/>
    <property type="evidence" value="ECO:0007669"/>
    <property type="project" value="TreeGrafter"/>
</dbReference>
<dbReference type="SFLD" id="SFLDG01140">
    <property type="entry name" value="C2.B:_Phosphomannomutase_and_P"/>
    <property type="match status" value="1"/>
</dbReference>
<dbReference type="AlphaFoldDB" id="A0A1T4PPW8"/>
<dbReference type="PANTHER" id="PTHR10000">
    <property type="entry name" value="PHOSPHOSERINE PHOSPHATASE"/>
    <property type="match status" value="1"/>
</dbReference>
<dbReference type="SUPFAM" id="SSF56784">
    <property type="entry name" value="HAD-like"/>
    <property type="match status" value="1"/>
</dbReference>
<dbReference type="SFLD" id="SFLDS00003">
    <property type="entry name" value="Haloacid_Dehalogenase"/>
    <property type="match status" value="1"/>
</dbReference>
<dbReference type="CDD" id="cd07516">
    <property type="entry name" value="HAD_Pase"/>
    <property type="match status" value="1"/>
</dbReference>
<dbReference type="Gene3D" id="3.30.1240.10">
    <property type="match status" value="1"/>
</dbReference>
<dbReference type="NCBIfam" id="TIGR00099">
    <property type="entry name" value="Cof-subfamily"/>
    <property type="match status" value="1"/>
</dbReference>
<dbReference type="Proteomes" id="UP000190395">
    <property type="component" value="Unassembled WGS sequence"/>
</dbReference>
<dbReference type="STRING" id="225004.SAMN02745152_01664"/>
<dbReference type="GeneID" id="303367895"/>
<sequence length="279" mass="31321">MKNAGKLHVNLIALDLDDTLLNDERKISDRNVEVLKRCAQRGIYVVLCSGRAEDGIKPFVSRLNIAALESGKYVIAINGCSIFDMHKRIQIYKKTVSGEVLLEAHKIAVEEGFETEVYSDGKVFYSKETDWTLRDVRMCGLNGEEAPDFEKFLLENQNSFFKMLIPGEPEKIQELQKKLKASLGEKAVIFTSKPYFLEILPPDCGKGEAIEWLSSFIGIDHSTTLAFGDSMNDESMIEKCGYGVAMVNGNEHIKNIADFVTEKTNNDDGVADFIEKYIL</sequence>
<accession>A0A1T4PPW8</accession>
<name>A0A1T4PPW8_9SPIR</name>
<evidence type="ECO:0008006" key="3">
    <source>
        <dbReference type="Google" id="ProtNLM"/>
    </source>
</evidence>
<dbReference type="Pfam" id="PF08282">
    <property type="entry name" value="Hydrolase_3"/>
    <property type="match status" value="1"/>
</dbReference>
<evidence type="ECO:0000313" key="2">
    <source>
        <dbReference type="Proteomes" id="UP000190395"/>
    </source>
</evidence>
<evidence type="ECO:0000313" key="1">
    <source>
        <dbReference type="EMBL" id="SJZ93622.1"/>
    </source>
</evidence>
<dbReference type="InterPro" id="IPR006379">
    <property type="entry name" value="HAD-SF_hydro_IIB"/>
</dbReference>
<dbReference type="RefSeq" id="WP_078931400.1">
    <property type="nucleotide sequence ID" value="NZ_CAMFAQ010000014.1"/>
</dbReference>